<feature type="compositionally biased region" description="Polar residues" evidence="1">
    <location>
        <begin position="10"/>
        <end position="19"/>
    </location>
</feature>
<dbReference type="PANTHER" id="PTHR31385:SF13">
    <property type="entry name" value="DUF220 DOMAIN-CONTAINING PROTEIN"/>
    <property type="match status" value="1"/>
</dbReference>
<protein>
    <recommendedName>
        <fullName evidence="2">DUF220 domain-containing protein</fullName>
    </recommendedName>
</protein>
<accession>A0A8X7SCY5</accession>
<dbReference type="InterPro" id="IPR003863">
    <property type="entry name" value="DUF220"/>
</dbReference>
<dbReference type="PANTHER" id="PTHR31385">
    <property type="entry name" value="PUTATIVE (DUF220)-RELATED"/>
    <property type="match status" value="1"/>
</dbReference>
<dbReference type="OrthoDB" id="1054309at2759"/>
<comment type="caution">
    <text evidence="3">The sequence shown here is derived from an EMBL/GenBank/DDBJ whole genome shotgun (WGS) entry which is preliminary data.</text>
</comment>
<dbReference type="AlphaFoldDB" id="A0A8X7SCY5"/>
<feature type="compositionally biased region" description="Basic and acidic residues" evidence="1">
    <location>
        <begin position="34"/>
        <end position="54"/>
    </location>
</feature>
<evidence type="ECO:0000313" key="3">
    <source>
        <dbReference type="EMBL" id="KAG2304076.1"/>
    </source>
</evidence>
<proteinExistence type="predicted"/>
<dbReference type="Proteomes" id="UP000886595">
    <property type="component" value="Unassembled WGS sequence"/>
</dbReference>
<sequence>MGIFPGFGAWTSQNTQQPTKSEKNVKSKPTTQAKTHEDRDEMKEQLKLWRDANKKKQYHEPPPTVKVRTDHNSGISYMKMEFTLGLPPQAAYDVLTNQENITYSREIKGRPLLKAVSRKVKPEKDEGNQGSMFDVEVEKELSWNFLFLSGTIPIRLNVLEDPKALYVHYLKQQNGLRLMEDFEGMYSVEPVYVDGERLCKHMKPKNPEEYRKCSGGKGLIASKVKVFQTFRPASPWDLPLVSSYVRRFTVETTKNVAKDFQMQAGDIRGL</sequence>
<gene>
    <name evidence="3" type="ORF">Bca52824_032727</name>
</gene>
<keyword evidence="4" id="KW-1185">Reference proteome</keyword>
<evidence type="ECO:0000256" key="1">
    <source>
        <dbReference type="SAM" id="MobiDB-lite"/>
    </source>
</evidence>
<dbReference type="Pfam" id="PF02713">
    <property type="entry name" value="DUF220"/>
    <property type="match status" value="1"/>
</dbReference>
<name>A0A8X7SCY5_BRACI</name>
<organism evidence="3 4">
    <name type="scientific">Brassica carinata</name>
    <name type="common">Ethiopian mustard</name>
    <name type="synonym">Abyssinian cabbage</name>
    <dbReference type="NCBI Taxonomy" id="52824"/>
    <lineage>
        <taxon>Eukaryota</taxon>
        <taxon>Viridiplantae</taxon>
        <taxon>Streptophyta</taxon>
        <taxon>Embryophyta</taxon>
        <taxon>Tracheophyta</taxon>
        <taxon>Spermatophyta</taxon>
        <taxon>Magnoliopsida</taxon>
        <taxon>eudicotyledons</taxon>
        <taxon>Gunneridae</taxon>
        <taxon>Pentapetalae</taxon>
        <taxon>rosids</taxon>
        <taxon>malvids</taxon>
        <taxon>Brassicales</taxon>
        <taxon>Brassicaceae</taxon>
        <taxon>Brassiceae</taxon>
        <taxon>Brassica</taxon>
    </lineage>
</organism>
<reference evidence="3 4" key="1">
    <citation type="submission" date="2020-02" db="EMBL/GenBank/DDBJ databases">
        <authorList>
            <person name="Ma Q."/>
            <person name="Huang Y."/>
            <person name="Song X."/>
            <person name="Pei D."/>
        </authorList>
    </citation>
    <scope>NUCLEOTIDE SEQUENCE [LARGE SCALE GENOMIC DNA]</scope>
    <source>
        <strain evidence="3">Sxm20200214</strain>
        <tissue evidence="3">Leaf</tissue>
    </source>
</reference>
<dbReference type="EMBL" id="JAAMPC010000007">
    <property type="protein sequence ID" value="KAG2304076.1"/>
    <property type="molecule type" value="Genomic_DNA"/>
</dbReference>
<feature type="region of interest" description="Disordered" evidence="1">
    <location>
        <begin position="1"/>
        <end position="70"/>
    </location>
</feature>
<evidence type="ECO:0000259" key="2">
    <source>
        <dbReference type="Pfam" id="PF02713"/>
    </source>
</evidence>
<feature type="domain" description="DUF220" evidence="2">
    <location>
        <begin position="149"/>
        <end position="223"/>
    </location>
</feature>
<evidence type="ECO:0000313" key="4">
    <source>
        <dbReference type="Proteomes" id="UP000886595"/>
    </source>
</evidence>